<feature type="compositionally biased region" description="Pro residues" evidence="1">
    <location>
        <begin position="21"/>
        <end position="33"/>
    </location>
</feature>
<feature type="transmembrane region" description="Helical" evidence="2">
    <location>
        <begin position="243"/>
        <end position="261"/>
    </location>
</feature>
<accession>A0A0D2MUP9</accession>
<dbReference type="InterPro" id="IPR019413">
    <property type="entry name" value="Dsc3_ub-like_dom"/>
</dbReference>
<organism evidence="4 5">
    <name type="scientific">Hypholoma sublateritium (strain FD-334 SS-4)</name>
    <dbReference type="NCBI Taxonomy" id="945553"/>
    <lineage>
        <taxon>Eukaryota</taxon>
        <taxon>Fungi</taxon>
        <taxon>Dikarya</taxon>
        <taxon>Basidiomycota</taxon>
        <taxon>Agaricomycotina</taxon>
        <taxon>Agaricomycetes</taxon>
        <taxon>Agaricomycetidae</taxon>
        <taxon>Agaricales</taxon>
        <taxon>Agaricineae</taxon>
        <taxon>Strophariaceae</taxon>
        <taxon>Hypholoma</taxon>
    </lineage>
</organism>
<evidence type="ECO:0000313" key="5">
    <source>
        <dbReference type="Proteomes" id="UP000054270"/>
    </source>
</evidence>
<evidence type="ECO:0000256" key="2">
    <source>
        <dbReference type="SAM" id="Phobius"/>
    </source>
</evidence>
<gene>
    <name evidence="4" type="ORF">HYPSUDRAFT_34801</name>
</gene>
<dbReference type="GO" id="GO:0044695">
    <property type="term" value="C:Dsc E3 ubiquitin ligase complex"/>
    <property type="evidence" value="ECO:0007669"/>
    <property type="project" value="InterPro"/>
</dbReference>
<protein>
    <recommendedName>
        <fullName evidence="3">Ubiquitin-like domain-containing protein</fullName>
    </recommendedName>
</protein>
<evidence type="ECO:0000259" key="3">
    <source>
        <dbReference type="PROSITE" id="PS50053"/>
    </source>
</evidence>
<dbReference type="InterPro" id="IPR045226">
    <property type="entry name" value="Dsc3"/>
</dbReference>
<dbReference type="PROSITE" id="PS50053">
    <property type="entry name" value="UBIQUITIN_2"/>
    <property type="match status" value="1"/>
</dbReference>
<dbReference type="AlphaFoldDB" id="A0A0D2MUP9"/>
<dbReference type="OrthoDB" id="2556122at2759"/>
<evidence type="ECO:0000256" key="1">
    <source>
        <dbReference type="SAM" id="MobiDB-lite"/>
    </source>
</evidence>
<dbReference type="Gene3D" id="3.10.20.90">
    <property type="entry name" value="Phosphatidylinositol 3-kinase Catalytic Subunit, Chain A, domain 1"/>
    <property type="match status" value="1"/>
</dbReference>
<dbReference type="InterPro" id="IPR000626">
    <property type="entry name" value="Ubiquitin-like_dom"/>
</dbReference>
<dbReference type="EMBL" id="KN817523">
    <property type="protein sequence ID" value="KJA27683.1"/>
    <property type="molecule type" value="Genomic_DNA"/>
</dbReference>
<evidence type="ECO:0000313" key="4">
    <source>
        <dbReference type="EMBL" id="KJA27683.1"/>
    </source>
</evidence>
<dbReference type="InterPro" id="IPR025390">
    <property type="entry name" value="Dsc3_C"/>
</dbReference>
<dbReference type="Proteomes" id="UP000054270">
    <property type="component" value="Unassembled WGS sequence"/>
</dbReference>
<proteinExistence type="predicted"/>
<name>A0A0D2MUP9_HYPSF</name>
<dbReference type="GO" id="GO:0005783">
    <property type="term" value="C:endoplasmic reticulum"/>
    <property type="evidence" value="ECO:0007669"/>
    <property type="project" value="TreeGrafter"/>
</dbReference>
<dbReference type="Pfam" id="PF13373">
    <property type="entry name" value="Dsc3_C"/>
    <property type="match status" value="1"/>
</dbReference>
<keyword evidence="2" id="KW-0812">Transmembrane</keyword>
<dbReference type="PANTHER" id="PTHR28049">
    <property type="entry name" value="TRANSMEMBRANE PROTEIN YOR223W"/>
    <property type="match status" value="1"/>
</dbReference>
<dbReference type="Pfam" id="PF10302">
    <property type="entry name" value="Dsc3_N"/>
    <property type="match status" value="1"/>
</dbReference>
<sequence>MPVSTPPLSEKAKGKQRAVDLPPPADYHAPHPPLPEVISRDLVVRFTEGAPDLTIRLYKTDSVREVKKHIRAARPSLQTRRLRLIHAGRLLTDGTFLFAWLAALEERQQRATSAEAGPPRSDGVDGVPLPTPAPADAAGTTWVHCSVGPVMDPGELEEDTAEQTGQLQPARGFDRLAALGFSAEDIENFRQQFHSQSYSNYLDVDVAEEEYDEHARALEEQWIDNLDGAAPTGLAQAGPTATATLQGVLLGFFFPLLPFFFMRVHRPAIFWADDSGQPPTSLSVFPYTDSAEYIAESHGRARRC</sequence>
<dbReference type="OMA" id="RIYVNCS"/>
<dbReference type="PANTHER" id="PTHR28049:SF1">
    <property type="entry name" value="DSC E3 UBIQUITIN LIGASE COMPLEX SUBUNIT 3"/>
    <property type="match status" value="1"/>
</dbReference>
<dbReference type="SUPFAM" id="SSF54236">
    <property type="entry name" value="Ubiquitin-like"/>
    <property type="match status" value="1"/>
</dbReference>
<keyword evidence="2" id="KW-0472">Membrane</keyword>
<reference evidence="5" key="1">
    <citation type="submission" date="2014-04" db="EMBL/GenBank/DDBJ databases">
        <title>Evolutionary Origins and Diversification of the Mycorrhizal Mutualists.</title>
        <authorList>
            <consortium name="DOE Joint Genome Institute"/>
            <consortium name="Mycorrhizal Genomics Consortium"/>
            <person name="Kohler A."/>
            <person name="Kuo A."/>
            <person name="Nagy L.G."/>
            <person name="Floudas D."/>
            <person name="Copeland A."/>
            <person name="Barry K.W."/>
            <person name="Cichocki N."/>
            <person name="Veneault-Fourrey C."/>
            <person name="LaButti K."/>
            <person name="Lindquist E.A."/>
            <person name="Lipzen A."/>
            <person name="Lundell T."/>
            <person name="Morin E."/>
            <person name="Murat C."/>
            <person name="Riley R."/>
            <person name="Ohm R."/>
            <person name="Sun H."/>
            <person name="Tunlid A."/>
            <person name="Henrissat B."/>
            <person name="Grigoriev I.V."/>
            <person name="Hibbett D.S."/>
            <person name="Martin F."/>
        </authorList>
    </citation>
    <scope>NUCLEOTIDE SEQUENCE [LARGE SCALE GENOMIC DNA]</scope>
    <source>
        <strain evidence="5">FD-334 SS-4</strain>
    </source>
</reference>
<feature type="region of interest" description="Disordered" evidence="1">
    <location>
        <begin position="1"/>
        <end position="33"/>
    </location>
</feature>
<keyword evidence="2" id="KW-1133">Transmembrane helix</keyword>
<feature type="domain" description="Ubiquitin-like" evidence="3">
    <location>
        <begin position="40"/>
        <end position="97"/>
    </location>
</feature>
<keyword evidence="5" id="KW-1185">Reference proteome</keyword>
<dbReference type="InterPro" id="IPR029071">
    <property type="entry name" value="Ubiquitin-like_domsf"/>
</dbReference>